<dbReference type="SUPFAM" id="SSF52402">
    <property type="entry name" value="Adenine nucleotide alpha hydrolases-like"/>
    <property type="match status" value="1"/>
</dbReference>
<evidence type="ECO:0008006" key="3">
    <source>
        <dbReference type="Google" id="ProtNLM"/>
    </source>
</evidence>
<protein>
    <recommendedName>
        <fullName evidence="3">ATPase</fullName>
    </recommendedName>
</protein>
<dbReference type="OrthoDB" id="9789567at2"/>
<evidence type="ECO:0000313" key="1">
    <source>
        <dbReference type="EMBL" id="ESQ87804.1"/>
    </source>
</evidence>
<dbReference type="STRING" id="1121022.GCA_000376105_03643"/>
<proteinExistence type="predicted"/>
<evidence type="ECO:0000313" key="2">
    <source>
        <dbReference type="Proteomes" id="UP000017837"/>
    </source>
</evidence>
<dbReference type="eggNOG" id="COG0603">
    <property type="taxonomic scope" value="Bacteria"/>
</dbReference>
<organism evidence="1 2">
    <name type="scientific">Asticcacaulis benevestitus DSM 16100 = ATCC BAA-896</name>
    <dbReference type="NCBI Taxonomy" id="1121022"/>
    <lineage>
        <taxon>Bacteria</taxon>
        <taxon>Pseudomonadati</taxon>
        <taxon>Pseudomonadota</taxon>
        <taxon>Alphaproteobacteria</taxon>
        <taxon>Caulobacterales</taxon>
        <taxon>Caulobacteraceae</taxon>
        <taxon>Asticcacaulis</taxon>
    </lineage>
</organism>
<dbReference type="RefSeq" id="WP_018083326.1">
    <property type="nucleotide sequence ID" value="NZ_AQWM01000029.1"/>
</dbReference>
<dbReference type="EMBL" id="AWGB01000041">
    <property type="protein sequence ID" value="ESQ87804.1"/>
    <property type="molecule type" value="Genomic_DNA"/>
</dbReference>
<gene>
    <name evidence="1" type="ORF">ABENE_16765</name>
</gene>
<dbReference type="InterPro" id="IPR049676">
    <property type="entry name" value="QatC"/>
</dbReference>
<comment type="caution">
    <text evidence="1">The sequence shown here is derived from an EMBL/GenBank/DDBJ whole genome shotgun (WGS) entry which is preliminary data.</text>
</comment>
<sequence>MTTYILAGHMGPLTKPTPDLFSDPDSRFGTLDIIPGKRAMSCGISSAMRQLADLNIFPSEVALDLLVLAVMVQAADTRLNRIDTAQDSWTREIKLIVPVSDPKLWTESAAVLREMLNFLTGDFWSFEFRVRPHHFKLLVRKTDKKPKTYNGVSLFSGGLDSLIGAIDELKKNAIDAPFFVSHAGEAAVSSPQTAVFAALEKKHAQRALHRLRFPSARFPQNIFPEIRLENSTRGRSFLFFALAALAGSGLGSKFDLRVPENGLIALNVPLDGTRLGSLSTRTTHPFYIHRWNQLLKQLGIEGQLINPYWNQTKGEMADKCQDRAFLQSILPLSVSCAHPSADRYKGGGNSHCGHCVPCVIRRAATFRAWGAGGDQASYRLNNLTGQPLVSTKAEGIQIRAFQYAIAHLAKHPGFENIAIHKPGSLAEDIERLPDLAAMYKRGMDEVSAVLKGVVTAP</sequence>
<dbReference type="NCBIfam" id="NF041925">
    <property type="entry name" value="QatC"/>
    <property type="match status" value="1"/>
</dbReference>
<name>V4PKM7_9CAUL</name>
<dbReference type="PATRIC" id="fig|1121022.4.peg.3409"/>
<dbReference type="InterPro" id="IPR014729">
    <property type="entry name" value="Rossmann-like_a/b/a_fold"/>
</dbReference>
<keyword evidence="2" id="KW-1185">Reference proteome</keyword>
<dbReference type="AlphaFoldDB" id="V4PKM7"/>
<dbReference type="Gene3D" id="3.40.50.620">
    <property type="entry name" value="HUPs"/>
    <property type="match status" value="1"/>
</dbReference>
<accession>V4PKM7</accession>
<dbReference type="Proteomes" id="UP000017837">
    <property type="component" value="Unassembled WGS sequence"/>
</dbReference>
<reference evidence="1 2" key="1">
    <citation type="journal article" date="2014" name="Nature">
        <title>Sequential evolution of bacterial morphology by co-option of a developmental regulator.</title>
        <authorList>
            <person name="Jiang C."/>
            <person name="Brown P.J."/>
            <person name="Ducret A."/>
            <person name="Brun Y.V."/>
        </authorList>
    </citation>
    <scope>NUCLEOTIDE SEQUENCE [LARGE SCALE GENOMIC DNA]</scope>
    <source>
        <strain evidence="1 2">DSM 16100</strain>
    </source>
</reference>